<dbReference type="Pfam" id="PF13578">
    <property type="entry name" value="Methyltransf_24"/>
    <property type="match status" value="1"/>
</dbReference>
<dbReference type="Gene3D" id="3.40.50.150">
    <property type="entry name" value="Vaccinia Virus protein VP39"/>
    <property type="match status" value="1"/>
</dbReference>
<evidence type="ECO:0000313" key="2">
    <source>
        <dbReference type="EMBL" id="CAK9083024.1"/>
    </source>
</evidence>
<dbReference type="InterPro" id="IPR029063">
    <property type="entry name" value="SAM-dependent_MTases_sf"/>
</dbReference>
<dbReference type="Proteomes" id="UP001642464">
    <property type="component" value="Unassembled WGS sequence"/>
</dbReference>
<accession>A0ABP0Q443</accession>
<evidence type="ECO:0000313" key="3">
    <source>
        <dbReference type="Proteomes" id="UP001642464"/>
    </source>
</evidence>
<keyword evidence="1" id="KW-0732">Signal</keyword>
<keyword evidence="3" id="KW-1185">Reference proteome</keyword>
<dbReference type="SUPFAM" id="SSF53335">
    <property type="entry name" value="S-adenosyl-L-methionine-dependent methyltransferases"/>
    <property type="match status" value="1"/>
</dbReference>
<dbReference type="EMBL" id="CAXAMM010039018">
    <property type="protein sequence ID" value="CAK9083024.1"/>
    <property type="molecule type" value="Genomic_DNA"/>
</dbReference>
<proteinExistence type="predicted"/>
<evidence type="ECO:0000256" key="1">
    <source>
        <dbReference type="SAM" id="SignalP"/>
    </source>
</evidence>
<feature type="chain" id="PRO_5046846501" evidence="1">
    <location>
        <begin position="23"/>
        <end position="459"/>
    </location>
</feature>
<organism evidence="2 3">
    <name type="scientific">Durusdinium trenchii</name>
    <dbReference type="NCBI Taxonomy" id="1381693"/>
    <lineage>
        <taxon>Eukaryota</taxon>
        <taxon>Sar</taxon>
        <taxon>Alveolata</taxon>
        <taxon>Dinophyceae</taxon>
        <taxon>Suessiales</taxon>
        <taxon>Symbiodiniaceae</taxon>
        <taxon>Durusdinium</taxon>
    </lineage>
</organism>
<gene>
    <name evidence="2" type="ORF">SCF082_LOCUS39430</name>
</gene>
<sequence length="459" mass="51467">MSLTAWYLVWLLVMDLICFSQAVQPLPGNQDEFFDLLPSQFPFPLPKFSLDPIAGRLRLACNSVQDLLALSIASSQLHSFNVKEDGSYDLSLPPFELSMEEERLLLDTCEHMSLLYAQLASYSLLHQLSCIAGSCTTHTTLDTASHEALAGHSLKSLCLDMPLDEAAEAFETGLGLSEVRFRALARMGRVTSHFCRVWSPMLADQSTPEKPHLWIDQAADEVRNFLDHAFQSLSVTRVLSNMPPLSEFLGHTSPVFYHVPIAGQRWNVLLYLLSSFPRSERDRGLRVAEIGVEKGMTITYLMKHDPAIQEYTAVDPWHIAGKSAQSNAVLEGYYQNIKWWAHKEQAFQRDGQSAVNLIRKTSEEAAGFVGLDYFDLVFIDGDHTFEAAQRDIQVWKRRVRPGGIIAGHDFSLFHAAVSLAVLLECGPHGNDYTRFPLEAEGGKPIIRLSSDSVWWVVRA</sequence>
<reference evidence="2 3" key="1">
    <citation type="submission" date="2024-02" db="EMBL/GenBank/DDBJ databases">
        <authorList>
            <person name="Chen Y."/>
            <person name="Shah S."/>
            <person name="Dougan E. K."/>
            <person name="Thang M."/>
            <person name="Chan C."/>
        </authorList>
    </citation>
    <scope>NUCLEOTIDE SEQUENCE [LARGE SCALE GENOMIC DNA]</scope>
</reference>
<comment type="caution">
    <text evidence="2">The sequence shown here is derived from an EMBL/GenBank/DDBJ whole genome shotgun (WGS) entry which is preliminary data.</text>
</comment>
<name>A0ABP0Q443_9DINO</name>
<protein>
    <submittedName>
        <fullName evidence="2">BRCT domain-containing protein</fullName>
    </submittedName>
</protein>
<feature type="signal peptide" evidence="1">
    <location>
        <begin position="1"/>
        <end position="22"/>
    </location>
</feature>